<feature type="domain" description="GIY-YIG" evidence="8">
    <location>
        <begin position="12"/>
        <end position="90"/>
    </location>
</feature>
<dbReference type="InterPro" id="IPR001943">
    <property type="entry name" value="UVR_dom"/>
</dbReference>
<evidence type="ECO:0000313" key="11">
    <source>
        <dbReference type="Proteomes" id="UP000009072"/>
    </source>
</evidence>
<dbReference type="PROSITE" id="PS50165">
    <property type="entry name" value="UVRC"/>
    <property type="match status" value="1"/>
</dbReference>
<dbReference type="InterPro" id="IPR000305">
    <property type="entry name" value="GIY-YIG_endonuc"/>
</dbReference>
<feature type="coiled-coil region" evidence="6">
    <location>
        <begin position="331"/>
        <end position="358"/>
    </location>
</feature>
<dbReference type="InterPro" id="IPR035901">
    <property type="entry name" value="GIY-YIG_endonuc_sf"/>
</dbReference>
<evidence type="ECO:0000259" key="7">
    <source>
        <dbReference type="PROSITE" id="PS50151"/>
    </source>
</evidence>
<dbReference type="InterPro" id="IPR047296">
    <property type="entry name" value="GIY-YIG_UvrC_Cho"/>
</dbReference>
<dbReference type="Gene3D" id="1.10.150.20">
    <property type="entry name" value="5' to 3' exonuclease, C-terminal subdomain"/>
    <property type="match status" value="1"/>
</dbReference>
<name>Q6KH99_MYCM1</name>
<dbReference type="OrthoDB" id="9804933at2"/>
<dbReference type="EMBL" id="AE017308">
    <property type="protein sequence ID" value="AAT28031.1"/>
    <property type="molecule type" value="Genomic_DNA"/>
</dbReference>
<keyword evidence="1" id="KW-0963">Cytoplasm</keyword>
<evidence type="ECO:0000256" key="2">
    <source>
        <dbReference type="ARBA" id="ARBA00022763"/>
    </source>
</evidence>
<dbReference type="InterPro" id="IPR001162">
    <property type="entry name" value="UvrC_RNase_H_dom"/>
</dbReference>
<dbReference type="PROSITE" id="PS50151">
    <property type="entry name" value="UVR"/>
    <property type="match status" value="1"/>
</dbReference>
<evidence type="ECO:0000256" key="4">
    <source>
        <dbReference type="ARBA" id="ARBA00022881"/>
    </source>
</evidence>
<dbReference type="CDD" id="cd10434">
    <property type="entry name" value="GIY-YIG_UvrC_Cho"/>
    <property type="match status" value="1"/>
</dbReference>
<dbReference type="KEGG" id="mmo:MMOB5450"/>
<dbReference type="PANTHER" id="PTHR30562:SF1">
    <property type="entry name" value="UVRABC SYSTEM PROTEIN C"/>
    <property type="match status" value="1"/>
</dbReference>
<dbReference type="InterPro" id="IPR038476">
    <property type="entry name" value="UvrC_RNase_H_dom_sf"/>
</dbReference>
<dbReference type="Gene3D" id="3.40.1440.10">
    <property type="entry name" value="GIY-YIG endonuclease"/>
    <property type="match status" value="1"/>
</dbReference>
<dbReference type="Pfam" id="PF01541">
    <property type="entry name" value="GIY-YIG"/>
    <property type="match status" value="1"/>
</dbReference>
<feature type="domain" description="UvrC family homology region profile" evidence="9">
    <location>
        <begin position="230"/>
        <end position="442"/>
    </location>
</feature>
<dbReference type="FunFam" id="3.40.1440.10:FF:000001">
    <property type="entry name" value="UvrABC system protein C"/>
    <property type="match status" value="1"/>
</dbReference>
<dbReference type="InterPro" id="IPR036876">
    <property type="entry name" value="UVR_dom_sf"/>
</dbReference>
<feature type="domain" description="UVR" evidence="7">
    <location>
        <begin position="179"/>
        <end position="214"/>
    </location>
</feature>
<dbReference type="GO" id="GO:0009380">
    <property type="term" value="C:excinuclease repair complex"/>
    <property type="evidence" value="ECO:0007669"/>
    <property type="project" value="TreeGrafter"/>
</dbReference>
<dbReference type="AlphaFoldDB" id="Q6KH99"/>
<keyword evidence="11" id="KW-1185">Reference proteome</keyword>
<dbReference type="STRING" id="267748.MMOB5450"/>
<evidence type="ECO:0000256" key="1">
    <source>
        <dbReference type="ARBA" id="ARBA00022490"/>
    </source>
</evidence>
<dbReference type="InterPro" id="IPR050066">
    <property type="entry name" value="UvrABC_protein_C"/>
</dbReference>
<dbReference type="Pfam" id="PF14520">
    <property type="entry name" value="HHH_5"/>
    <property type="match status" value="1"/>
</dbReference>
<sequence length="565" mass="66134">MNKTLDLDNVTTKPGVYLWKNKHGNIVYVGKAKNLRSRMKQYFSGMLNSYKTIKLVQIIDSYEVIVTTSEKEALILERNLIETHKPSFNILLIDDKRYPYIKISLLKNDIEIKMVRRYKKQNNSFYYGPFPTGFGAKVLINLLIRETKFEKGLPVVNKNASYWKEQFKKVKNILGVNNKEYINDLKKQMFLSAENFQFEIANEIKSTILFLEELKNNQVVELKNDKNIDVIGFSEDKNYIFLNMLFYRYGALLSSEDFVLEKLSDGKETIRKFINEYYTLNLLPDELIISLEFTHNDLNFDFEILNPKRGTYKNILDNAIMSANEKREIKILEFERKKEITINNIEKLEELLETKNLNHFLVIDNSNTNNFSPVSVIISYKNGLKDKKNYKKFNLETGDRKADVEYMKEACFRYFSKKENPIPDLLIVDGALAQVREVKKILASLFIKLKVIGLVKNDKHITSHIINLKEKREEISDASLLIFLKSIQEEVDRFAKFHHRSLRTKNTLEGFLLSIKGIGPKTEKKLLENFKNYSEIYNASLEDLEKILSKSIAKTLYEKIKKNIN</sequence>
<accession>Q6KH99</accession>
<dbReference type="PROSITE" id="PS50164">
    <property type="entry name" value="GIY_YIG"/>
    <property type="match status" value="1"/>
</dbReference>
<dbReference type="InterPro" id="IPR010994">
    <property type="entry name" value="RuvA_2-like"/>
</dbReference>
<keyword evidence="2" id="KW-0227">DNA damage</keyword>
<keyword evidence="4" id="KW-0267">Excision nuclease</keyword>
<organism evidence="10 11">
    <name type="scientific">Mycoplasma mobile (strain ATCC 43663 / 163K / NCTC 11711)</name>
    <name type="common">Mesomycoplasma mobile</name>
    <dbReference type="NCBI Taxonomy" id="267748"/>
    <lineage>
        <taxon>Bacteria</taxon>
        <taxon>Bacillati</taxon>
        <taxon>Mycoplasmatota</taxon>
        <taxon>Mycoplasmoidales</taxon>
        <taxon>Metamycoplasmataceae</taxon>
        <taxon>Mesomycoplasma</taxon>
    </lineage>
</organism>
<keyword evidence="3" id="KW-0228">DNA excision</keyword>
<proteinExistence type="predicted"/>
<dbReference type="SMART" id="SM00465">
    <property type="entry name" value="GIYc"/>
    <property type="match status" value="1"/>
</dbReference>
<dbReference type="GO" id="GO:0006289">
    <property type="term" value="P:nucleotide-excision repair"/>
    <property type="evidence" value="ECO:0007669"/>
    <property type="project" value="InterPro"/>
</dbReference>
<dbReference type="RefSeq" id="WP_011265065.1">
    <property type="nucleotide sequence ID" value="NC_006908.1"/>
</dbReference>
<dbReference type="Gene3D" id="3.30.420.340">
    <property type="entry name" value="UvrC, RNAse H endonuclease domain"/>
    <property type="match status" value="1"/>
</dbReference>
<evidence type="ECO:0000256" key="3">
    <source>
        <dbReference type="ARBA" id="ARBA00022769"/>
    </source>
</evidence>
<evidence type="ECO:0000256" key="5">
    <source>
        <dbReference type="ARBA" id="ARBA00023204"/>
    </source>
</evidence>
<keyword evidence="6" id="KW-0175">Coiled coil</keyword>
<dbReference type="SUPFAM" id="SSF47781">
    <property type="entry name" value="RuvA domain 2-like"/>
    <property type="match status" value="1"/>
</dbReference>
<dbReference type="SUPFAM" id="SSF46600">
    <property type="entry name" value="C-terminal UvrC-binding domain of UvrB"/>
    <property type="match status" value="1"/>
</dbReference>
<evidence type="ECO:0000259" key="9">
    <source>
        <dbReference type="PROSITE" id="PS50165"/>
    </source>
</evidence>
<dbReference type="SUPFAM" id="SSF82771">
    <property type="entry name" value="GIY-YIG endonuclease"/>
    <property type="match status" value="1"/>
</dbReference>
<protein>
    <submittedName>
        <fullName evidence="10">Excinuclease ABC nuclease subunit C</fullName>
    </submittedName>
</protein>
<dbReference type="HOGENOM" id="CLU_014841_3_2_14"/>
<dbReference type="eggNOG" id="COG0322">
    <property type="taxonomic scope" value="Bacteria"/>
</dbReference>
<reference evidence="10 11" key="1">
    <citation type="journal article" date="2004" name="Genome Res.">
        <title>The complete genome and proteome of Mycoplasma mobile.</title>
        <authorList>
            <person name="Jaffe J.D."/>
            <person name="Stange-Thomann N."/>
            <person name="Smith C."/>
            <person name="DeCaprio D."/>
            <person name="Fisher S."/>
            <person name="Butler J."/>
            <person name="Calvo S."/>
            <person name="Elkins T."/>
            <person name="FitzGerald M.G."/>
            <person name="Hafez N."/>
            <person name="Kodira C.D."/>
            <person name="Major J."/>
            <person name="Wang S."/>
            <person name="Wilkinson J."/>
            <person name="Nicol R."/>
            <person name="Nusbaum C."/>
            <person name="Birren B."/>
            <person name="Berg H.C."/>
            <person name="Church G.M."/>
        </authorList>
    </citation>
    <scope>NUCLEOTIDE SEQUENCE [LARGE SCALE GENOMIC DNA]</scope>
    <source>
        <strain evidence="11">ATCC 43663 / 163K / NCTC 11711</strain>
    </source>
</reference>
<dbReference type="GO" id="GO:0009381">
    <property type="term" value="F:excinuclease ABC activity"/>
    <property type="evidence" value="ECO:0007669"/>
    <property type="project" value="InterPro"/>
</dbReference>
<gene>
    <name evidence="10" type="primary">uvrC</name>
    <name evidence="10" type="ordered locus">MMOB5450</name>
</gene>
<dbReference type="Pfam" id="PF08459">
    <property type="entry name" value="UvrC_RNaseH_dom"/>
    <property type="match status" value="1"/>
</dbReference>
<keyword evidence="5" id="KW-0234">DNA repair</keyword>
<evidence type="ECO:0000256" key="6">
    <source>
        <dbReference type="SAM" id="Coils"/>
    </source>
</evidence>
<evidence type="ECO:0000259" key="8">
    <source>
        <dbReference type="PROSITE" id="PS50164"/>
    </source>
</evidence>
<evidence type="ECO:0000313" key="10">
    <source>
        <dbReference type="EMBL" id="AAT28031.1"/>
    </source>
</evidence>
<dbReference type="Proteomes" id="UP000009072">
    <property type="component" value="Chromosome"/>
</dbReference>
<dbReference type="Pfam" id="PF22920">
    <property type="entry name" value="UvrC_RNaseH"/>
    <property type="match status" value="1"/>
</dbReference>
<dbReference type="PANTHER" id="PTHR30562">
    <property type="entry name" value="UVRC/OXIDOREDUCTASE"/>
    <property type="match status" value="1"/>
</dbReference>